<dbReference type="PANTHER" id="PTHR42907:SF1">
    <property type="entry name" value="FMN-LINKED OXIDOREDUCTASES SUPERFAMILY PROTEIN"/>
    <property type="match status" value="1"/>
</dbReference>
<feature type="binding site" evidence="10 13">
    <location>
        <begin position="229"/>
        <end position="230"/>
    </location>
    <ligand>
        <name>FMN</name>
        <dbReference type="ChEBI" id="CHEBI:58210"/>
    </ligand>
</feature>
<evidence type="ECO:0000256" key="1">
    <source>
        <dbReference type="ARBA" id="ARBA00001917"/>
    </source>
</evidence>
<comment type="catalytic activity">
    <reaction evidence="10">
        <text>5,6-dihydrouridine(20) in tRNA + NAD(+) = uridine(20) in tRNA + NADH + H(+)</text>
        <dbReference type="Rhea" id="RHEA:53340"/>
        <dbReference type="Rhea" id="RHEA-COMP:13533"/>
        <dbReference type="Rhea" id="RHEA-COMP:13534"/>
        <dbReference type="ChEBI" id="CHEBI:15378"/>
        <dbReference type="ChEBI" id="CHEBI:57540"/>
        <dbReference type="ChEBI" id="CHEBI:57945"/>
        <dbReference type="ChEBI" id="CHEBI:65315"/>
        <dbReference type="ChEBI" id="CHEBI:74443"/>
        <dbReference type="EC" id="1.3.1.91"/>
    </reaction>
</comment>
<feature type="site" description="Interacts with tRNA; defines subfamily-specific binding signature" evidence="10">
    <location>
        <position position="179"/>
    </location>
</feature>
<keyword evidence="6 10" id="KW-0521">NADP</keyword>
<evidence type="ECO:0000313" key="15">
    <source>
        <dbReference type="EMBL" id="SHF55914.1"/>
    </source>
</evidence>
<evidence type="ECO:0000256" key="4">
    <source>
        <dbReference type="ARBA" id="ARBA00022643"/>
    </source>
</evidence>
<evidence type="ECO:0000256" key="3">
    <source>
        <dbReference type="ARBA" id="ARBA00022630"/>
    </source>
</evidence>
<feature type="active site" description="Proton donor" evidence="10 12">
    <location>
        <position position="96"/>
    </location>
</feature>
<feature type="site" description="Interacts with tRNA" evidence="10">
    <location>
        <position position="182"/>
    </location>
</feature>
<feature type="binding site" evidence="10 13">
    <location>
        <position position="66"/>
    </location>
    <ligand>
        <name>FMN</name>
        <dbReference type="ChEBI" id="CHEBI:58210"/>
    </ligand>
</feature>
<dbReference type="GO" id="GO:0010181">
    <property type="term" value="F:FMN binding"/>
    <property type="evidence" value="ECO:0007669"/>
    <property type="project" value="UniProtKB-UniRule"/>
</dbReference>
<dbReference type="STRING" id="494016.SAMN04487965_2245"/>
<keyword evidence="16" id="KW-1185">Reference proteome</keyword>
<dbReference type="InterPro" id="IPR035587">
    <property type="entry name" value="DUS-like_FMN-bd"/>
</dbReference>
<feature type="site" description="Interacts with tRNA" evidence="10">
    <location>
        <position position="93"/>
    </location>
</feature>
<dbReference type="InterPro" id="IPR013785">
    <property type="entry name" value="Aldolase_TIM"/>
</dbReference>
<evidence type="ECO:0000256" key="10">
    <source>
        <dbReference type="HAMAP-Rule" id="MF_02041"/>
    </source>
</evidence>
<dbReference type="GO" id="GO:0050660">
    <property type="term" value="F:flavin adenine dinucleotide binding"/>
    <property type="evidence" value="ECO:0007669"/>
    <property type="project" value="InterPro"/>
</dbReference>
<dbReference type="PROSITE" id="PS01136">
    <property type="entry name" value="UPF0034"/>
    <property type="match status" value="1"/>
</dbReference>
<evidence type="ECO:0000256" key="6">
    <source>
        <dbReference type="ARBA" id="ARBA00022857"/>
    </source>
</evidence>
<keyword evidence="13" id="KW-0547">Nucleotide-binding</keyword>
<keyword evidence="5 10" id="KW-0819">tRNA processing</keyword>
<proteinExistence type="inferred from homology"/>
<dbReference type="NCBIfam" id="NF008774">
    <property type="entry name" value="PRK11815.1"/>
    <property type="match status" value="1"/>
</dbReference>
<dbReference type="GO" id="GO:0102266">
    <property type="term" value="F:tRNA-dihydrouridine20a synthase activity"/>
    <property type="evidence" value="ECO:0007669"/>
    <property type="project" value="RHEA"/>
</dbReference>
<dbReference type="GO" id="GO:0000049">
    <property type="term" value="F:tRNA binding"/>
    <property type="evidence" value="ECO:0007669"/>
    <property type="project" value="UniProtKB-UniRule"/>
</dbReference>
<reference evidence="16" key="1">
    <citation type="submission" date="2016-11" db="EMBL/GenBank/DDBJ databases">
        <authorList>
            <person name="Varghese N."/>
            <person name="Submissions S."/>
        </authorList>
    </citation>
    <scope>NUCLEOTIDE SEQUENCE [LARGE SCALE GENOMIC DNA]</scope>
    <source>
        <strain evidence="16">CGMCC 1.7063</strain>
    </source>
</reference>
<evidence type="ECO:0000256" key="12">
    <source>
        <dbReference type="PIRSR" id="PIRSR006621-1"/>
    </source>
</evidence>
<comment type="function">
    <text evidence="9 10">Catalyzes the synthesis of 5,6-dihydrouridine (D), a modified base found in the D-loop of most tRNAs, via the reduction of the C5-C6 double bond in target uridines. Specifically modifies U20 and U20a in tRNAs.</text>
</comment>
<evidence type="ECO:0000256" key="8">
    <source>
        <dbReference type="ARBA" id="ARBA00023002"/>
    </source>
</evidence>
<keyword evidence="8 10" id="KW-0560">Oxidoreductase</keyword>
<comment type="similarity">
    <text evidence="10">Belongs to the Dus family. DusA subfamily.</text>
</comment>
<dbReference type="Gene3D" id="3.20.20.70">
    <property type="entry name" value="Aldolase class I"/>
    <property type="match status" value="1"/>
</dbReference>
<sequence>MSDSLSHRFCTAPLLDWSDRHCRYMWRLFSKRALLYTEMVTTGAILHGDRERHLQFDAAEHPLALQLGGSDPRELAECARIAEEWGYDEINLNCGCPSDRVQSGRFGACLMAEPQVVAEGLAAMRDAVSIPVTVKHRIGIDDMEDYAGLTAFVEAQAAVGIGTFIVHARKAWLNGLSPKENREIPPLNYDMVFQLKRDYPQLEIVLNGGINSLEECRQHLRHVDGVMLGRAAYQTPALLAEVDSALFDGEPGPDAAQVVQQMLPYIEREMSRGQRLNHITRHMLGLFQGLPGARRFRRHLSENAHRKGAGPDVVEQALALVTQAA</sequence>
<dbReference type="Proteomes" id="UP000184170">
    <property type="component" value="Unassembled WGS sequence"/>
</dbReference>
<evidence type="ECO:0000259" key="14">
    <source>
        <dbReference type="Pfam" id="PF01207"/>
    </source>
</evidence>
<protein>
    <recommendedName>
        <fullName evidence="10">tRNA-dihydrouridine(20/20a) synthase</fullName>
        <ecNumber evidence="10">1.3.1.91</ecNumber>
    </recommendedName>
    <alternativeName>
        <fullName evidence="10">U20-specific dihydrouridine synthase</fullName>
        <shortName evidence="10">U20-specific Dus</shortName>
    </alternativeName>
    <alternativeName>
        <fullName evidence="10">tRNA-dihydrouridine synthase A</fullName>
    </alternativeName>
</protein>
<evidence type="ECO:0000256" key="9">
    <source>
        <dbReference type="ARBA" id="ARBA00058013"/>
    </source>
</evidence>
<feature type="binding site" evidence="10 13">
    <location>
        <position position="135"/>
    </location>
    <ligand>
        <name>FMN</name>
        <dbReference type="ChEBI" id="CHEBI:58210"/>
    </ligand>
</feature>
<keyword evidence="4 10" id="KW-0288">FMN</keyword>
<evidence type="ECO:0000256" key="2">
    <source>
        <dbReference type="ARBA" id="ARBA00022555"/>
    </source>
</evidence>
<accession>A0A1M5CMC8</accession>
<feature type="site" description="Interacts with tRNA; defines subfamily-specific binding signature" evidence="10">
    <location>
        <position position="294"/>
    </location>
</feature>
<feature type="site" description="Interacts with tRNA; defines subfamily-specific binding signature" evidence="10">
    <location>
        <position position="297"/>
    </location>
</feature>
<gene>
    <name evidence="10" type="primary">dusA</name>
    <name evidence="15" type="ORF">SAMN04487965_2245</name>
</gene>
<dbReference type="AlphaFoldDB" id="A0A1M5CMC8"/>
<dbReference type="SUPFAM" id="SSF51395">
    <property type="entry name" value="FMN-linked oxidoreductases"/>
    <property type="match status" value="1"/>
</dbReference>
<comment type="catalytic activity">
    <reaction evidence="10">
        <text>5,6-dihydrouridine(20) in tRNA + NADP(+) = uridine(20) in tRNA + NADPH + H(+)</text>
        <dbReference type="Rhea" id="RHEA:53336"/>
        <dbReference type="Rhea" id="RHEA-COMP:13533"/>
        <dbReference type="Rhea" id="RHEA-COMP:13534"/>
        <dbReference type="ChEBI" id="CHEBI:15378"/>
        <dbReference type="ChEBI" id="CHEBI:57783"/>
        <dbReference type="ChEBI" id="CHEBI:58349"/>
        <dbReference type="ChEBI" id="CHEBI:65315"/>
        <dbReference type="ChEBI" id="CHEBI:74443"/>
        <dbReference type="EC" id="1.3.1.91"/>
    </reaction>
</comment>
<organism evidence="15 16">
    <name type="scientific">Microbulbifer donghaiensis</name>
    <dbReference type="NCBI Taxonomy" id="494016"/>
    <lineage>
        <taxon>Bacteria</taxon>
        <taxon>Pseudomonadati</taxon>
        <taxon>Pseudomonadota</taxon>
        <taxon>Gammaproteobacteria</taxon>
        <taxon>Cellvibrionales</taxon>
        <taxon>Microbulbiferaceae</taxon>
        <taxon>Microbulbifer</taxon>
    </lineage>
</organism>
<keyword evidence="7 10" id="KW-0694">RNA-binding</keyword>
<comment type="caution">
    <text evidence="10">Lacks conserved residue(s) required for the propagation of feature annotation.</text>
</comment>
<evidence type="ECO:0000256" key="5">
    <source>
        <dbReference type="ARBA" id="ARBA00022694"/>
    </source>
</evidence>
<comment type="catalytic activity">
    <reaction evidence="10">
        <text>5,6-dihydrouridine(20a) in tRNA + NADP(+) = uridine(20a) in tRNA + NADPH + H(+)</text>
        <dbReference type="Rhea" id="RHEA:53344"/>
        <dbReference type="Rhea" id="RHEA-COMP:13535"/>
        <dbReference type="Rhea" id="RHEA-COMP:13536"/>
        <dbReference type="ChEBI" id="CHEBI:15378"/>
        <dbReference type="ChEBI" id="CHEBI:57783"/>
        <dbReference type="ChEBI" id="CHEBI:58349"/>
        <dbReference type="ChEBI" id="CHEBI:65315"/>
        <dbReference type="ChEBI" id="CHEBI:74443"/>
    </reaction>
</comment>
<dbReference type="OrthoDB" id="9783413at2"/>
<comment type="catalytic activity">
    <reaction evidence="10">
        <text>5,6-dihydrouridine(20a) in tRNA + NAD(+) = uridine(20a) in tRNA + NADH + H(+)</text>
        <dbReference type="Rhea" id="RHEA:53348"/>
        <dbReference type="Rhea" id="RHEA-COMP:13535"/>
        <dbReference type="Rhea" id="RHEA-COMP:13536"/>
        <dbReference type="ChEBI" id="CHEBI:15378"/>
        <dbReference type="ChEBI" id="CHEBI:57540"/>
        <dbReference type="ChEBI" id="CHEBI:57945"/>
        <dbReference type="ChEBI" id="CHEBI:65315"/>
        <dbReference type="ChEBI" id="CHEBI:74443"/>
    </reaction>
</comment>
<dbReference type="InterPro" id="IPR001269">
    <property type="entry name" value="DUS_fam"/>
</dbReference>
<keyword evidence="3 10" id="KW-0285">Flavoprotein</keyword>
<comment type="cofactor">
    <cofactor evidence="1 10 11 13">
        <name>FMN</name>
        <dbReference type="ChEBI" id="CHEBI:58210"/>
    </cofactor>
</comment>
<feature type="binding site" evidence="10 13">
    <location>
        <position position="167"/>
    </location>
    <ligand>
        <name>FMN</name>
        <dbReference type="ChEBI" id="CHEBI:58210"/>
    </ligand>
</feature>
<dbReference type="NCBIfam" id="TIGR00742">
    <property type="entry name" value="yjbN"/>
    <property type="match status" value="1"/>
</dbReference>
<dbReference type="Pfam" id="PF01207">
    <property type="entry name" value="Dus"/>
    <property type="match status" value="1"/>
</dbReference>
<dbReference type="FunFam" id="3.20.20.70:FF:000083">
    <property type="entry name" value="tRNA-dihydrouridine(20/20a) synthase"/>
    <property type="match status" value="1"/>
</dbReference>
<dbReference type="Gene3D" id="1.20.120.1460">
    <property type="match status" value="1"/>
</dbReference>
<name>A0A1M5CMC8_9GAMM</name>
<feature type="domain" description="DUS-like FMN-binding" evidence="14">
    <location>
        <begin position="12"/>
        <end position="316"/>
    </location>
</feature>
<keyword evidence="2 10" id="KW-0820">tRNA-binding</keyword>
<dbReference type="PIRSF" id="PIRSF006621">
    <property type="entry name" value="Dus"/>
    <property type="match status" value="1"/>
</dbReference>
<dbReference type="HAMAP" id="MF_02041">
    <property type="entry name" value="DusA_subfam"/>
    <property type="match status" value="1"/>
</dbReference>
<comment type="similarity">
    <text evidence="11">Belongs to the dus family.</text>
</comment>
<evidence type="ECO:0000313" key="16">
    <source>
        <dbReference type="Proteomes" id="UP000184170"/>
    </source>
</evidence>
<feature type="binding site" evidence="10 13">
    <location>
        <begin position="207"/>
        <end position="209"/>
    </location>
    <ligand>
        <name>FMN</name>
        <dbReference type="ChEBI" id="CHEBI:58210"/>
    </ligand>
</feature>
<evidence type="ECO:0000256" key="11">
    <source>
        <dbReference type="PIRNR" id="PIRNR006621"/>
    </source>
</evidence>
<evidence type="ECO:0000256" key="13">
    <source>
        <dbReference type="PIRSR" id="PIRSR006621-2"/>
    </source>
</evidence>
<dbReference type="PANTHER" id="PTHR42907">
    <property type="entry name" value="FMN-LINKED OXIDOREDUCTASES SUPERFAMILY PROTEIN"/>
    <property type="match status" value="1"/>
</dbReference>
<dbReference type="InterPro" id="IPR004653">
    <property type="entry name" value="DusA"/>
</dbReference>
<dbReference type="CDD" id="cd02801">
    <property type="entry name" value="DUS_like_FMN"/>
    <property type="match status" value="1"/>
</dbReference>
<dbReference type="EMBL" id="FQVA01000002">
    <property type="protein sequence ID" value="SHF55914.1"/>
    <property type="molecule type" value="Genomic_DNA"/>
</dbReference>
<dbReference type="GO" id="GO:0102264">
    <property type="term" value="F:tRNA-dihydrouridine20 synthase activity"/>
    <property type="evidence" value="ECO:0007669"/>
    <property type="project" value="UniProtKB-EC"/>
</dbReference>
<dbReference type="InterPro" id="IPR018517">
    <property type="entry name" value="tRNA_hU_synthase_CS"/>
</dbReference>
<dbReference type="RefSeq" id="WP_073275141.1">
    <property type="nucleotide sequence ID" value="NZ_FQVA01000002.1"/>
</dbReference>
<evidence type="ECO:0000256" key="7">
    <source>
        <dbReference type="ARBA" id="ARBA00022884"/>
    </source>
</evidence>
<dbReference type="EC" id="1.3.1.91" evidence="10"/>